<evidence type="ECO:0000259" key="1">
    <source>
        <dbReference type="Pfam" id="PF08241"/>
    </source>
</evidence>
<dbReference type="EMBL" id="FOFS01000002">
    <property type="protein sequence ID" value="SEP92216.1"/>
    <property type="molecule type" value="Genomic_DNA"/>
</dbReference>
<evidence type="ECO:0000313" key="3">
    <source>
        <dbReference type="Proteomes" id="UP000199233"/>
    </source>
</evidence>
<name>A0A1H9BTC6_9GAMM</name>
<dbReference type="RefSeq" id="WP_093282220.1">
    <property type="nucleotide sequence ID" value="NZ_FOFS01000002.1"/>
</dbReference>
<dbReference type="Proteomes" id="UP000199233">
    <property type="component" value="Unassembled WGS sequence"/>
</dbReference>
<dbReference type="Gene3D" id="3.40.50.150">
    <property type="entry name" value="Vaccinia Virus protein VP39"/>
    <property type="match status" value="1"/>
</dbReference>
<evidence type="ECO:0000313" key="2">
    <source>
        <dbReference type="EMBL" id="SEP92216.1"/>
    </source>
</evidence>
<dbReference type="InterPro" id="IPR013216">
    <property type="entry name" value="Methyltransf_11"/>
</dbReference>
<feature type="domain" description="Methyltransferase type 11" evidence="1">
    <location>
        <begin position="5"/>
        <end position="92"/>
    </location>
</feature>
<keyword evidence="3" id="KW-1185">Reference proteome</keyword>
<dbReference type="Pfam" id="PF08241">
    <property type="entry name" value="Methyltransf_11"/>
    <property type="match status" value="1"/>
</dbReference>
<reference evidence="2 3" key="1">
    <citation type="submission" date="2016-10" db="EMBL/GenBank/DDBJ databases">
        <authorList>
            <person name="de Groot N.N."/>
        </authorList>
    </citation>
    <scope>NUCLEOTIDE SEQUENCE [LARGE SCALE GENOMIC DNA]</scope>
    <source>
        <strain evidence="2 3">DSM 25927</strain>
    </source>
</reference>
<dbReference type="SUPFAM" id="SSF53335">
    <property type="entry name" value="S-adenosyl-L-methionine-dependent methyltransferases"/>
    <property type="match status" value="1"/>
</dbReference>
<dbReference type="OrthoDB" id="9796760at2"/>
<dbReference type="AlphaFoldDB" id="A0A1H9BTC6"/>
<proteinExistence type="predicted"/>
<dbReference type="GO" id="GO:0032259">
    <property type="term" value="P:methylation"/>
    <property type="evidence" value="ECO:0007669"/>
    <property type="project" value="UniProtKB-KW"/>
</dbReference>
<organism evidence="2 3">
    <name type="scientific">Solimonas aquatica</name>
    <dbReference type="NCBI Taxonomy" id="489703"/>
    <lineage>
        <taxon>Bacteria</taxon>
        <taxon>Pseudomonadati</taxon>
        <taxon>Pseudomonadota</taxon>
        <taxon>Gammaproteobacteria</taxon>
        <taxon>Nevskiales</taxon>
        <taxon>Nevskiaceae</taxon>
        <taxon>Solimonas</taxon>
    </lineage>
</organism>
<sequence>MPRFLHVGCGPATKVNTTAAFAGADWQELRLDIDASVKPDIIGSMTDMSAVPDASFDALFSSHNLEHLYPHEVPVALKEFRRVLKPEGFAVITCPDLQSICALVAEGKLLDAAYESPSGPISALDVLYGHRPALAAGNLYMAHRCGFVETSLREALCAAGFKVVATKSRPHPSYDLWALACVSSQPRQKTRDMAATYLP</sequence>
<accession>A0A1H9BTC6</accession>
<dbReference type="InterPro" id="IPR029063">
    <property type="entry name" value="SAM-dependent_MTases_sf"/>
</dbReference>
<dbReference type="GO" id="GO:0008757">
    <property type="term" value="F:S-adenosylmethionine-dependent methyltransferase activity"/>
    <property type="evidence" value="ECO:0007669"/>
    <property type="project" value="InterPro"/>
</dbReference>
<protein>
    <submittedName>
        <fullName evidence="2">Methyltransferase domain-containing protein</fullName>
    </submittedName>
</protein>
<dbReference type="STRING" id="489703.SAMN04488038_102218"/>
<gene>
    <name evidence="2" type="ORF">SAMN04488038_102218</name>
</gene>
<dbReference type="CDD" id="cd02440">
    <property type="entry name" value="AdoMet_MTases"/>
    <property type="match status" value="1"/>
</dbReference>
<keyword evidence="2" id="KW-0489">Methyltransferase</keyword>
<keyword evidence="2" id="KW-0808">Transferase</keyword>